<keyword evidence="3" id="KW-1185">Reference proteome</keyword>
<dbReference type="Proteomes" id="UP000596929">
    <property type="component" value="Unassembled WGS sequence"/>
</dbReference>
<reference evidence="2 3" key="1">
    <citation type="submission" date="2020-08" db="EMBL/GenBank/DDBJ databases">
        <title>Genome public.</title>
        <authorList>
            <person name="Liu C."/>
            <person name="Sun Q."/>
        </authorList>
    </citation>
    <scope>NUCLEOTIDE SEQUENCE [LARGE SCALE GENOMIC DNA]</scope>
    <source>
        <strain evidence="2 3">NSJ-6</strain>
    </source>
</reference>
<feature type="domain" description="Stress-response A/B barrel" evidence="1">
    <location>
        <begin position="2"/>
        <end position="94"/>
    </location>
</feature>
<dbReference type="SUPFAM" id="SSF54909">
    <property type="entry name" value="Dimeric alpha+beta barrel"/>
    <property type="match status" value="1"/>
</dbReference>
<dbReference type="EMBL" id="JACOOO010000037">
    <property type="protein sequence ID" value="MBC5630331.1"/>
    <property type="molecule type" value="Genomic_DNA"/>
</dbReference>
<dbReference type="InterPro" id="IPR013097">
    <property type="entry name" value="Dabb"/>
</dbReference>
<evidence type="ECO:0000259" key="1">
    <source>
        <dbReference type="PROSITE" id="PS51502"/>
    </source>
</evidence>
<comment type="caution">
    <text evidence="2">The sequence shown here is derived from an EMBL/GenBank/DDBJ whole genome shotgun (WGS) entry which is preliminary data.</text>
</comment>
<dbReference type="RefSeq" id="WP_032120330.1">
    <property type="nucleotide sequence ID" value="NZ_JACOOO010000037.1"/>
</dbReference>
<dbReference type="PANTHER" id="PTHR37832">
    <property type="entry name" value="BLL2683 PROTEIN"/>
    <property type="match status" value="1"/>
</dbReference>
<dbReference type="PROSITE" id="PS51502">
    <property type="entry name" value="S_R_A_B_BARREL"/>
    <property type="match status" value="1"/>
</dbReference>
<protein>
    <submittedName>
        <fullName evidence="2">Dabb family protein</fullName>
    </submittedName>
</protein>
<dbReference type="PANTHER" id="PTHR37832:SF1">
    <property type="entry name" value="STRESS-RESPONSE A_B BARREL DOMAIN-CONTAINING PROTEIN"/>
    <property type="match status" value="1"/>
</dbReference>
<dbReference type="Pfam" id="PF07876">
    <property type="entry name" value="Dabb"/>
    <property type="match status" value="1"/>
</dbReference>
<organism evidence="2 3">
    <name type="scientific">Clostridium hominis</name>
    <dbReference type="NCBI Taxonomy" id="2763036"/>
    <lineage>
        <taxon>Bacteria</taxon>
        <taxon>Bacillati</taxon>
        <taxon>Bacillota</taxon>
        <taxon>Clostridia</taxon>
        <taxon>Eubacteriales</taxon>
        <taxon>Clostridiaceae</taxon>
        <taxon>Clostridium</taxon>
    </lineage>
</organism>
<gene>
    <name evidence="2" type="ORF">H8S20_15825</name>
</gene>
<proteinExistence type="predicted"/>
<name>A0ABR7DFY7_9CLOT</name>
<dbReference type="InterPro" id="IPR011008">
    <property type="entry name" value="Dimeric_a/b-barrel"/>
</dbReference>
<evidence type="ECO:0000313" key="2">
    <source>
        <dbReference type="EMBL" id="MBC5630331.1"/>
    </source>
</evidence>
<accession>A0ABR7DFY7</accession>
<dbReference type="Gene3D" id="3.30.70.100">
    <property type="match status" value="1"/>
</dbReference>
<sequence>MYTHIVFFKLNQPTNDNIEFVKKTLLSMKGNISELRHLEVGVDDIRSERSYDIALITKFDNKEDYLSYDVNEYHVEKVKKVIKPYIEISKTVDYFM</sequence>
<dbReference type="SMART" id="SM00886">
    <property type="entry name" value="Dabb"/>
    <property type="match status" value="1"/>
</dbReference>
<evidence type="ECO:0000313" key="3">
    <source>
        <dbReference type="Proteomes" id="UP000596929"/>
    </source>
</evidence>